<dbReference type="Proteomes" id="UP000535078">
    <property type="component" value="Unassembled WGS sequence"/>
</dbReference>
<evidence type="ECO:0000313" key="3">
    <source>
        <dbReference type="Proteomes" id="UP000535078"/>
    </source>
</evidence>
<reference evidence="2 3" key="1">
    <citation type="submission" date="2020-03" db="EMBL/GenBank/DDBJ databases">
        <title>Genomic Encyclopedia of Type Strains, Phase IV (KMG-IV): sequencing the most valuable type-strain genomes for metagenomic binning, comparative biology and taxonomic classification.</title>
        <authorList>
            <person name="Goeker M."/>
        </authorList>
    </citation>
    <scope>NUCLEOTIDE SEQUENCE [LARGE SCALE GENOMIC DNA]</scope>
    <source>
        <strain evidence="2 3">DSM 25229</strain>
    </source>
</reference>
<accession>A0A7X6B962</accession>
<name>A0A7X6B962_9SPHN</name>
<comment type="caution">
    <text evidence="2">The sequence shown here is derived from an EMBL/GenBank/DDBJ whole genome shotgun (WGS) entry which is preliminary data.</text>
</comment>
<proteinExistence type="predicted"/>
<dbReference type="EMBL" id="JAATIT010000002">
    <property type="protein sequence ID" value="NJB89974.1"/>
    <property type="molecule type" value="Genomic_DNA"/>
</dbReference>
<dbReference type="AlphaFoldDB" id="A0A7X6B962"/>
<sequence length="170" mass="17894">MGFRIVAMSLAAALPVTVYAAPACPAAPVLPPELAGWARNAFGKTIYAYGDDLGAGWSPLGAARTELPLHRFESLRYGVAPGRKPDVHKFGGMIPIDVKKAGRLIVALDAGAWIDLVRDGAVAKSVAHGHGPACSGIRKMIEYDVAPGRYQLQIVNAPTASIHAMAVLRD</sequence>
<feature type="signal peptide" evidence="1">
    <location>
        <begin position="1"/>
        <end position="20"/>
    </location>
</feature>
<feature type="chain" id="PRO_5030910946" description="Homogentisate 1,2-dioxygenase" evidence="1">
    <location>
        <begin position="21"/>
        <end position="170"/>
    </location>
</feature>
<organism evidence="2 3">
    <name type="scientific">Sphingopyxis italica</name>
    <dbReference type="NCBI Taxonomy" id="1129133"/>
    <lineage>
        <taxon>Bacteria</taxon>
        <taxon>Pseudomonadati</taxon>
        <taxon>Pseudomonadota</taxon>
        <taxon>Alphaproteobacteria</taxon>
        <taxon>Sphingomonadales</taxon>
        <taxon>Sphingomonadaceae</taxon>
        <taxon>Sphingopyxis</taxon>
    </lineage>
</organism>
<protein>
    <recommendedName>
        <fullName evidence="4">Homogentisate 1,2-dioxygenase</fullName>
    </recommendedName>
</protein>
<dbReference type="RefSeq" id="WP_167921420.1">
    <property type="nucleotide sequence ID" value="NZ_JAATIT010000002.1"/>
</dbReference>
<evidence type="ECO:0000256" key="1">
    <source>
        <dbReference type="SAM" id="SignalP"/>
    </source>
</evidence>
<gene>
    <name evidence="2" type="ORF">GGR90_002149</name>
</gene>
<evidence type="ECO:0008006" key="4">
    <source>
        <dbReference type="Google" id="ProtNLM"/>
    </source>
</evidence>
<evidence type="ECO:0000313" key="2">
    <source>
        <dbReference type="EMBL" id="NJB89974.1"/>
    </source>
</evidence>
<keyword evidence="3" id="KW-1185">Reference proteome</keyword>
<keyword evidence="1" id="KW-0732">Signal</keyword>